<protein>
    <submittedName>
        <fullName evidence="3">Alpha/Beta hydrolase protein</fullName>
    </submittedName>
</protein>
<dbReference type="EMBL" id="MU864500">
    <property type="protein sequence ID" value="KAK4184197.1"/>
    <property type="molecule type" value="Genomic_DNA"/>
</dbReference>
<gene>
    <name evidence="3" type="ORF">QBC35DRAFT_506417</name>
</gene>
<feature type="domain" description="Alpha/beta hydrolase fold-3" evidence="2">
    <location>
        <begin position="141"/>
        <end position="381"/>
    </location>
</feature>
<accession>A0AAN6WPU4</accession>
<dbReference type="SUPFAM" id="SSF53474">
    <property type="entry name" value="alpha/beta-Hydrolases"/>
    <property type="match status" value="1"/>
</dbReference>
<name>A0AAN6WPU4_9PEZI</name>
<dbReference type="InterPro" id="IPR050300">
    <property type="entry name" value="GDXG_lipolytic_enzyme"/>
</dbReference>
<dbReference type="PANTHER" id="PTHR48081:SF31">
    <property type="entry name" value="STERYL ACETYL HYDROLASE MUG81-RELATED"/>
    <property type="match status" value="1"/>
</dbReference>
<dbReference type="PANTHER" id="PTHR48081">
    <property type="entry name" value="AB HYDROLASE SUPERFAMILY PROTEIN C4A8.06C"/>
    <property type="match status" value="1"/>
</dbReference>
<dbReference type="Pfam" id="PF07859">
    <property type="entry name" value="Abhydrolase_3"/>
    <property type="match status" value="1"/>
</dbReference>
<reference evidence="3" key="1">
    <citation type="journal article" date="2023" name="Mol. Phylogenet. Evol.">
        <title>Genome-scale phylogeny and comparative genomics of the fungal order Sordariales.</title>
        <authorList>
            <person name="Hensen N."/>
            <person name="Bonometti L."/>
            <person name="Westerberg I."/>
            <person name="Brannstrom I.O."/>
            <person name="Guillou S."/>
            <person name="Cros-Aarteil S."/>
            <person name="Calhoun S."/>
            <person name="Haridas S."/>
            <person name="Kuo A."/>
            <person name="Mondo S."/>
            <person name="Pangilinan J."/>
            <person name="Riley R."/>
            <person name="LaButti K."/>
            <person name="Andreopoulos B."/>
            <person name="Lipzen A."/>
            <person name="Chen C."/>
            <person name="Yan M."/>
            <person name="Daum C."/>
            <person name="Ng V."/>
            <person name="Clum A."/>
            <person name="Steindorff A."/>
            <person name="Ohm R.A."/>
            <person name="Martin F."/>
            <person name="Silar P."/>
            <person name="Natvig D.O."/>
            <person name="Lalanne C."/>
            <person name="Gautier V."/>
            <person name="Ament-Velasquez S.L."/>
            <person name="Kruys A."/>
            <person name="Hutchinson M.I."/>
            <person name="Powell A.J."/>
            <person name="Barry K."/>
            <person name="Miller A.N."/>
            <person name="Grigoriev I.V."/>
            <person name="Debuchy R."/>
            <person name="Gladieux P."/>
            <person name="Hiltunen Thoren M."/>
            <person name="Johannesson H."/>
        </authorList>
    </citation>
    <scope>NUCLEOTIDE SEQUENCE</scope>
    <source>
        <strain evidence="3">PSN309</strain>
    </source>
</reference>
<dbReference type="GO" id="GO:0016787">
    <property type="term" value="F:hydrolase activity"/>
    <property type="evidence" value="ECO:0007669"/>
    <property type="project" value="UniProtKB-KW"/>
</dbReference>
<dbReference type="AlphaFoldDB" id="A0AAN6WPU4"/>
<dbReference type="Proteomes" id="UP001302126">
    <property type="component" value="Unassembled WGS sequence"/>
</dbReference>
<reference evidence="3" key="2">
    <citation type="submission" date="2023-05" db="EMBL/GenBank/DDBJ databases">
        <authorList>
            <consortium name="Lawrence Berkeley National Laboratory"/>
            <person name="Steindorff A."/>
            <person name="Hensen N."/>
            <person name="Bonometti L."/>
            <person name="Westerberg I."/>
            <person name="Brannstrom I.O."/>
            <person name="Guillou S."/>
            <person name="Cros-Aarteil S."/>
            <person name="Calhoun S."/>
            <person name="Haridas S."/>
            <person name="Kuo A."/>
            <person name="Mondo S."/>
            <person name="Pangilinan J."/>
            <person name="Riley R."/>
            <person name="Labutti K."/>
            <person name="Andreopoulos B."/>
            <person name="Lipzen A."/>
            <person name="Chen C."/>
            <person name="Yanf M."/>
            <person name="Daum C."/>
            <person name="Ng V."/>
            <person name="Clum A."/>
            <person name="Ohm R."/>
            <person name="Martin F."/>
            <person name="Silar P."/>
            <person name="Natvig D."/>
            <person name="Lalanne C."/>
            <person name="Gautier V."/>
            <person name="Ament-Velasquez S.L."/>
            <person name="Kruys A."/>
            <person name="Hutchinson M.I."/>
            <person name="Powell A.J."/>
            <person name="Barry K."/>
            <person name="Miller A.N."/>
            <person name="Grigoriev I.V."/>
            <person name="Debuchy R."/>
            <person name="Gladieux P."/>
            <person name="Thoren M.H."/>
            <person name="Johannesson H."/>
        </authorList>
    </citation>
    <scope>NUCLEOTIDE SEQUENCE</scope>
    <source>
        <strain evidence="3">PSN309</strain>
    </source>
</reference>
<comment type="caution">
    <text evidence="3">The sequence shown here is derived from an EMBL/GenBank/DDBJ whole genome shotgun (WGS) entry which is preliminary data.</text>
</comment>
<organism evidence="3 4">
    <name type="scientific">Podospora australis</name>
    <dbReference type="NCBI Taxonomy" id="1536484"/>
    <lineage>
        <taxon>Eukaryota</taxon>
        <taxon>Fungi</taxon>
        <taxon>Dikarya</taxon>
        <taxon>Ascomycota</taxon>
        <taxon>Pezizomycotina</taxon>
        <taxon>Sordariomycetes</taxon>
        <taxon>Sordariomycetidae</taxon>
        <taxon>Sordariales</taxon>
        <taxon>Podosporaceae</taxon>
        <taxon>Podospora</taxon>
    </lineage>
</organism>
<evidence type="ECO:0000313" key="4">
    <source>
        <dbReference type="Proteomes" id="UP001302126"/>
    </source>
</evidence>
<evidence type="ECO:0000313" key="3">
    <source>
        <dbReference type="EMBL" id="KAK4184197.1"/>
    </source>
</evidence>
<proteinExistence type="predicted"/>
<dbReference type="InterPro" id="IPR013094">
    <property type="entry name" value="AB_hydrolase_3"/>
</dbReference>
<keyword evidence="1 3" id="KW-0378">Hydrolase</keyword>
<keyword evidence="4" id="KW-1185">Reference proteome</keyword>
<dbReference type="InterPro" id="IPR029058">
    <property type="entry name" value="AB_hydrolase_fold"/>
</dbReference>
<evidence type="ECO:0000259" key="2">
    <source>
        <dbReference type="Pfam" id="PF07859"/>
    </source>
</evidence>
<dbReference type="Gene3D" id="3.40.50.1820">
    <property type="entry name" value="alpha/beta hydrolase"/>
    <property type="match status" value="1"/>
</dbReference>
<sequence>MAAYSKPALSFGQKLSLFLKLIVLAPPTILFNYIRCLAIAKSRNVALQPWFWFKCAFNKFALRHLSALQIQSISPPTVAMYKSWTRKRLAKAVSEAKSSANLSAQFLSQTLAVEIDSLPDGQSSLLWLGKNRSDPATTKIVYFFHGGGYGVPMLPGHFEWCLRAYLQAGFETKENVAVAVLQYALVPHEQYPTQLKQAAAGLSQLLSAGYKPENIIVGGDSAGGNLTLQLFGHLLHPHPEVVHSKLLQSNQKLAGAFLVSPWCGSQHNESWSFKKFGGIDMLSTETMNSGVNNVLGVSKEERDRYQEELRHGNGWAYPMDLDESHKKKWFEGLEQILGQVYMTAGEQEVFLEQIIDLKTVLEENKNLPLKFWSEKDAAHDWILLEGEKGVDGEGIRRMKAWTKEVFGLHAVIHNRPTTD</sequence>
<evidence type="ECO:0000256" key="1">
    <source>
        <dbReference type="ARBA" id="ARBA00022801"/>
    </source>
</evidence>